<dbReference type="Proteomes" id="UP000189670">
    <property type="component" value="Unassembled WGS sequence"/>
</dbReference>
<accession>A0A1V1NQT0</accession>
<reference evidence="2" key="1">
    <citation type="submission" date="2012-11" db="EMBL/GenBank/DDBJ databases">
        <authorList>
            <person name="Lucero-Rivera Y.E."/>
            <person name="Tovar-Ramirez D."/>
        </authorList>
    </citation>
    <scope>NUCLEOTIDE SEQUENCE [LARGE SCALE GENOMIC DNA]</scope>
    <source>
        <strain evidence="2">Araruama</strain>
    </source>
</reference>
<dbReference type="EMBL" id="ATBP01003452">
    <property type="protein sequence ID" value="ETR64915.1"/>
    <property type="molecule type" value="Genomic_DNA"/>
</dbReference>
<gene>
    <name evidence="1" type="ORF">OMM_15126</name>
</gene>
<feature type="non-terminal residue" evidence="1">
    <location>
        <position position="213"/>
    </location>
</feature>
<comment type="caution">
    <text evidence="1">The sequence shown here is derived from an EMBL/GenBank/DDBJ whole genome shotgun (WGS) entry which is preliminary data.</text>
</comment>
<protein>
    <submittedName>
        <fullName evidence="1">Uncharacterized protein</fullName>
    </submittedName>
</protein>
<dbReference type="AlphaFoldDB" id="A0A1V1NQT0"/>
<evidence type="ECO:0000313" key="2">
    <source>
        <dbReference type="Proteomes" id="UP000189670"/>
    </source>
</evidence>
<name>A0A1V1NQT0_9BACT</name>
<sequence length="213" mass="22929">AQTGGDILVNGIRFGNYVENPDGTIVKKQAKTDDQGNVLFDDQGNVQYDDVMVTSMTSQGDIVLKSKGSIKELSPDDTADIIADSLTLQAETGITGIELTANELTDIKTTTGNIELYELDRSIDNVKGISVKSVQTAQNADTNVSIKSNGDLIVESDATITGDKIKLQSETGNVVVIKPDQDDSLHYTTAISFDAAGILSLYRFFEAPELIEY</sequence>
<proteinExistence type="predicted"/>
<organism evidence="1 2">
    <name type="scientific">Candidatus Magnetoglobus multicellularis str. Araruama</name>
    <dbReference type="NCBI Taxonomy" id="890399"/>
    <lineage>
        <taxon>Bacteria</taxon>
        <taxon>Pseudomonadati</taxon>
        <taxon>Thermodesulfobacteriota</taxon>
        <taxon>Desulfobacteria</taxon>
        <taxon>Desulfobacterales</taxon>
        <taxon>Desulfobacteraceae</taxon>
        <taxon>Candidatus Magnetoglobus</taxon>
    </lineage>
</organism>
<evidence type="ECO:0000313" key="1">
    <source>
        <dbReference type="EMBL" id="ETR64915.1"/>
    </source>
</evidence>
<feature type="non-terminal residue" evidence="1">
    <location>
        <position position="1"/>
    </location>
</feature>